<name>A0ABQ3Y5A3_9ACTN</name>
<reference evidence="3 4" key="1">
    <citation type="submission" date="2021-01" db="EMBL/GenBank/DDBJ databases">
        <title>Whole genome shotgun sequence of Actinoplanes deccanensis NBRC 13994.</title>
        <authorList>
            <person name="Komaki H."/>
            <person name="Tamura T."/>
        </authorList>
    </citation>
    <scope>NUCLEOTIDE SEQUENCE [LARGE SCALE GENOMIC DNA]</scope>
    <source>
        <strain evidence="3 4">NBRC 13994</strain>
    </source>
</reference>
<organism evidence="3 4">
    <name type="scientific">Paractinoplanes deccanensis</name>
    <dbReference type="NCBI Taxonomy" id="113561"/>
    <lineage>
        <taxon>Bacteria</taxon>
        <taxon>Bacillati</taxon>
        <taxon>Actinomycetota</taxon>
        <taxon>Actinomycetes</taxon>
        <taxon>Micromonosporales</taxon>
        <taxon>Micromonosporaceae</taxon>
        <taxon>Paractinoplanes</taxon>
    </lineage>
</organism>
<accession>A0ABQ3Y5A3</accession>
<dbReference type="Gene3D" id="3.90.25.10">
    <property type="entry name" value="UDP-galactose 4-epimerase, domain 1"/>
    <property type="match status" value="1"/>
</dbReference>
<proteinExistence type="inferred from homology"/>
<dbReference type="RefSeq" id="WP_203765038.1">
    <property type="nucleotide sequence ID" value="NZ_BAAABO010000036.1"/>
</dbReference>
<dbReference type="InterPro" id="IPR001509">
    <property type="entry name" value="Epimerase_deHydtase"/>
</dbReference>
<comment type="similarity">
    <text evidence="1">Belongs to the NAD(P)-dependent epimerase/dehydratase family.</text>
</comment>
<dbReference type="Gene3D" id="3.40.50.720">
    <property type="entry name" value="NAD(P)-binding Rossmann-like Domain"/>
    <property type="match status" value="1"/>
</dbReference>
<dbReference type="Pfam" id="PF01370">
    <property type="entry name" value="Epimerase"/>
    <property type="match status" value="1"/>
</dbReference>
<evidence type="ECO:0000313" key="3">
    <source>
        <dbReference type="EMBL" id="GID75157.1"/>
    </source>
</evidence>
<comment type="caution">
    <text evidence="3">The sequence shown here is derived from an EMBL/GenBank/DDBJ whole genome shotgun (WGS) entry which is preliminary data.</text>
</comment>
<protein>
    <submittedName>
        <fullName evidence="3">dTDP-glucose 4,6-dehydratase</fullName>
    </submittedName>
</protein>
<gene>
    <name evidence="3" type="ORF">Ade02nite_37980</name>
</gene>
<feature type="domain" description="NAD-dependent epimerase/dehydratase" evidence="2">
    <location>
        <begin position="3"/>
        <end position="228"/>
    </location>
</feature>
<sequence length="308" mass="32444">MNVLVTGGAGFLGSHFVRAVLADRLPGLEGASVTILDKLSYGTASFDTLGDVAHAKRLDFVPGDACDPALVGALVPRCDTIVHAAFAGQASHVLATSVLLSAAQRHGSARFVHMSCETACGPGGPHPESARLAPTSPAAAALAGADLLAVAFHRTHGLPAMVVRGSTTYGTHQHPAGVLPRAVTRLLDGGTVPLRADRERDWLHVDDHCRAIALVLARGRPGETYHVGGSVELSERALIAMVLDEMGAGPDRVADAPLPTGDDLRCVLDDGKIRDELGWQPQVEFATGLAATIRWYREHPGWWRPQIG</sequence>
<dbReference type="SUPFAM" id="SSF51735">
    <property type="entry name" value="NAD(P)-binding Rossmann-fold domains"/>
    <property type="match status" value="1"/>
</dbReference>
<keyword evidence="4" id="KW-1185">Reference proteome</keyword>
<dbReference type="InterPro" id="IPR036291">
    <property type="entry name" value="NAD(P)-bd_dom_sf"/>
</dbReference>
<evidence type="ECO:0000313" key="4">
    <source>
        <dbReference type="Proteomes" id="UP000609879"/>
    </source>
</evidence>
<evidence type="ECO:0000259" key="2">
    <source>
        <dbReference type="Pfam" id="PF01370"/>
    </source>
</evidence>
<evidence type="ECO:0000256" key="1">
    <source>
        <dbReference type="ARBA" id="ARBA00007637"/>
    </source>
</evidence>
<dbReference type="EMBL" id="BOMI01000070">
    <property type="protein sequence ID" value="GID75157.1"/>
    <property type="molecule type" value="Genomic_DNA"/>
</dbReference>
<dbReference type="PANTHER" id="PTHR43000">
    <property type="entry name" value="DTDP-D-GLUCOSE 4,6-DEHYDRATASE-RELATED"/>
    <property type="match status" value="1"/>
</dbReference>
<dbReference type="Proteomes" id="UP000609879">
    <property type="component" value="Unassembled WGS sequence"/>
</dbReference>